<gene>
    <name evidence="2" type="ORF">GPUH_LOCUS16683</name>
</gene>
<keyword evidence="3" id="KW-1185">Reference proteome</keyword>
<dbReference type="SUPFAM" id="SSF53474">
    <property type="entry name" value="alpha/beta-Hydrolases"/>
    <property type="match status" value="1"/>
</dbReference>
<dbReference type="InterPro" id="IPR029058">
    <property type="entry name" value="AB_hydrolase_fold"/>
</dbReference>
<dbReference type="Pfam" id="PF00135">
    <property type="entry name" value="COesterase"/>
    <property type="match status" value="1"/>
</dbReference>
<evidence type="ECO:0000313" key="4">
    <source>
        <dbReference type="WBParaSite" id="GPUH_0001670501-mRNA-1"/>
    </source>
</evidence>
<proteinExistence type="predicted"/>
<evidence type="ECO:0000313" key="3">
    <source>
        <dbReference type="Proteomes" id="UP000271098"/>
    </source>
</evidence>
<evidence type="ECO:0000259" key="1">
    <source>
        <dbReference type="Pfam" id="PF00135"/>
    </source>
</evidence>
<name>A0A183E6U2_9BILA</name>
<dbReference type="PANTHER" id="PTHR44590">
    <property type="entry name" value="CARBOXYLIC ESTER HYDROLASE-RELATED"/>
    <property type="match status" value="1"/>
</dbReference>
<protein>
    <submittedName>
        <fullName evidence="4">COesterase domain-containing protein</fullName>
    </submittedName>
</protein>
<sequence length="150" mass="16559">MFGRGGVDTNKVGLDLAPVIDGYFLPKPIAELRKETPVKSCMVGACQHESLVFAALLPSAFTARGMDKLLRTYIPEDKYPNCEQLRDKAREYYLNDVDTANKLSVAKAYDKKSAQIIRTAAFVAFLYLTNPSPSKFIDGSSSRLGSDKTQ</sequence>
<dbReference type="InterPro" id="IPR002018">
    <property type="entry name" value="CarbesteraseB"/>
</dbReference>
<evidence type="ECO:0000313" key="2">
    <source>
        <dbReference type="EMBL" id="VDN28351.1"/>
    </source>
</evidence>
<dbReference type="AlphaFoldDB" id="A0A183E6U2"/>
<dbReference type="OrthoDB" id="5832871at2759"/>
<dbReference type="EMBL" id="UYRT01084100">
    <property type="protein sequence ID" value="VDN28351.1"/>
    <property type="molecule type" value="Genomic_DNA"/>
</dbReference>
<dbReference type="Gene3D" id="3.40.50.1820">
    <property type="entry name" value="alpha/beta hydrolase"/>
    <property type="match status" value="1"/>
</dbReference>
<feature type="domain" description="Carboxylesterase type B" evidence="1">
    <location>
        <begin position="10"/>
        <end position="116"/>
    </location>
</feature>
<organism evidence="4">
    <name type="scientific">Gongylonema pulchrum</name>
    <dbReference type="NCBI Taxonomy" id="637853"/>
    <lineage>
        <taxon>Eukaryota</taxon>
        <taxon>Metazoa</taxon>
        <taxon>Ecdysozoa</taxon>
        <taxon>Nematoda</taxon>
        <taxon>Chromadorea</taxon>
        <taxon>Rhabditida</taxon>
        <taxon>Spirurina</taxon>
        <taxon>Spiruromorpha</taxon>
        <taxon>Spiruroidea</taxon>
        <taxon>Gongylonematidae</taxon>
        <taxon>Gongylonema</taxon>
    </lineage>
</organism>
<accession>A0A183E6U2</accession>
<reference evidence="4" key="1">
    <citation type="submission" date="2016-06" db="UniProtKB">
        <authorList>
            <consortium name="WormBaseParasite"/>
        </authorList>
    </citation>
    <scope>IDENTIFICATION</scope>
</reference>
<dbReference type="Proteomes" id="UP000271098">
    <property type="component" value="Unassembled WGS sequence"/>
</dbReference>
<dbReference type="PANTHER" id="PTHR44590:SF3">
    <property type="entry name" value="CARBOXYLESTERASE TYPE B DOMAIN-CONTAINING PROTEIN"/>
    <property type="match status" value="1"/>
</dbReference>
<dbReference type="WBParaSite" id="GPUH_0001670501-mRNA-1">
    <property type="protein sequence ID" value="GPUH_0001670501-mRNA-1"/>
    <property type="gene ID" value="GPUH_0001670501"/>
</dbReference>
<reference evidence="2 3" key="2">
    <citation type="submission" date="2018-11" db="EMBL/GenBank/DDBJ databases">
        <authorList>
            <consortium name="Pathogen Informatics"/>
        </authorList>
    </citation>
    <scope>NUCLEOTIDE SEQUENCE [LARGE SCALE GENOMIC DNA]</scope>
</reference>